<evidence type="ECO:0000256" key="3">
    <source>
        <dbReference type="ARBA" id="ARBA00022741"/>
    </source>
</evidence>
<dbReference type="GO" id="GO:0005524">
    <property type="term" value="F:ATP binding"/>
    <property type="evidence" value="ECO:0007669"/>
    <property type="project" value="UniProtKB-KW"/>
</dbReference>
<gene>
    <name evidence="8" type="ORF">PFDG_03812</name>
</gene>
<dbReference type="Gene3D" id="1.10.510.10">
    <property type="entry name" value="Transferase(Phosphotransferase) domain 1"/>
    <property type="match status" value="2"/>
</dbReference>
<dbReference type="PANTHER" id="PTHR24342">
    <property type="entry name" value="SERINE/THREONINE-PROTEIN KINASE 17"/>
    <property type="match status" value="1"/>
</dbReference>
<dbReference type="PANTHER" id="PTHR24342:SF14">
    <property type="entry name" value="DEATH-ASSOCIATED PROTEIN KINASE DAPK-1"/>
    <property type="match status" value="1"/>
</dbReference>
<dbReference type="EMBL" id="DS016586">
    <property type="protein sequence ID" value="KOB87552.1"/>
    <property type="molecule type" value="Genomic_DNA"/>
</dbReference>
<feature type="domain" description="Protein kinase" evidence="7">
    <location>
        <begin position="1"/>
        <end position="209"/>
    </location>
</feature>
<dbReference type="GO" id="GO:0035556">
    <property type="term" value="P:intracellular signal transduction"/>
    <property type="evidence" value="ECO:0007669"/>
    <property type="project" value="TreeGrafter"/>
</dbReference>
<keyword evidence="4" id="KW-0418">Kinase</keyword>
<dbReference type="AlphaFoldDB" id="A0A0L7M3V8"/>
<dbReference type="OrthoDB" id="40902at2759"/>
<dbReference type="GO" id="GO:0004674">
    <property type="term" value="F:protein serine/threonine kinase activity"/>
    <property type="evidence" value="ECO:0007669"/>
    <property type="project" value="UniProtKB-KW"/>
</dbReference>
<name>A0A0L7M3V8_PLAF4</name>
<keyword evidence="5" id="KW-0067">ATP-binding</keyword>
<feature type="region of interest" description="Disordered" evidence="6">
    <location>
        <begin position="212"/>
        <end position="243"/>
    </location>
</feature>
<keyword evidence="3" id="KW-0547">Nucleotide-binding</keyword>
<keyword evidence="1" id="KW-0723">Serine/threonine-protein kinase</keyword>
<organism evidence="8 9">
    <name type="scientific">Plasmodium falciparum (isolate Dd2)</name>
    <dbReference type="NCBI Taxonomy" id="57267"/>
    <lineage>
        <taxon>Eukaryota</taxon>
        <taxon>Sar</taxon>
        <taxon>Alveolata</taxon>
        <taxon>Apicomplexa</taxon>
        <taxon>Aconoidasida</taxon>
        <taxon>Haemosporida</taxon>
        <taxon>Plasmodiidae</taxon>
        <taxon>Plasmodium</taxon>
        <taxon>Plasmodium (Laverania)</taxon>
    </lineage>
</organism>
<dbReference type="KEGG" id="pfd:PFDG_03812"/>
<dbReference type="GO" id="GO:0005634">
    <property type="term" value="C:nucleus"/>
    <property type="evidence" value="ECO:0007669"/>
    <property type="project" value="TreeGrafter"/>
</dbReference>
<evidence type="ECO:0000313" key="9">
    <source>
        <dbReference type="Proteomes" id="UP000054282"/>
    </source>
</evidence>
<feature type="compositionally biased region" description="Polar residues" evidence="6">
    <location>
        <begin position="212"/>
        <end position="225"/>
    </location>
</feature>
<protein>
    <recommendedName>
        <fullName evidence="7">Protein kinase domain-containing protein</fullName>
    </recommendedName>
</protein>
<feature type="region of interest" description="Disordered" evidence="6">
    <location>
        <begin position="258"/>
        <end position="277"/>
    </location>
</feature>
<evidence type="ECO:0000313" key="8">
    <source>
        <dbReference type="EMBL" id="KOB87552.1"/>
    </source>
</evidence>
<evidence type="ECO:0000256" key="6">
    <source>
        <dbReference type="SAM" id="MobiDB-lite"/>
    </source>
</evidence>
<feature type="compositionally biased region" description="Basic and acidic residues" evidence="6">
    <location>
        <begin position="226"/>
        <end position="236"/>
    </location>
</feature>
<evidence type="ECO:0000256" key="4">
    <source>
        <dbReference type="ARBA" id="ARBA00022777"/>
    </source>
</evidence>
<dbReference type="SUPFAM" id="SSF56112">
    <property type="entry name" value="Protein kinase-like (PK-like)"/>
    <property type="match status" value="1"/>
</dbReference>
<sequence>MKLVKGEELYDFHIYIAVGFILRDIKPEDILLTDRSRDAQIELTDFGLSTLYYIWKSISSSAKDLISKLLELNVEERISANEALEHIWVKNPTAVINENSFIYKNEESNILNLQDVSVSTFNIPRYTPLHIEEEKNTEEIENKELVFNIHENNILCGNNDSIDEPVIPLPYSSAPLKEHINEKKNIQNISSPMEDISMNKQENAVYESINKETSNPMKNCSQNVRDQNDTTPHHNNENQNEQGNLNTCIHKINECKKSSTDGHTVQINDNTNKEHDK</sequence>
<dbReference type="InterPro" id="IPR000719">
    <property type="entry name" value="Prot_kinase_dom"/>
</dbReference>
<dbReference type="InterPro" id="IPR011009">
    <property type="entry name" value="Kinase-like_dom_sf"/>
</dbReference>
<dbReference type="Proteomes" id="UP000054282">
    <property type="component" value="Unassembled WGS sequence"/>
</dbReference>
<evidence type="ECO:0000256" key="2">
    <source>
        <dbReference type="ARBA" id="ARBA00022679"/>
    </source>
</evidence>
<keyword evidence="2" id="KW-0808">Transferase</keyword>
<accession>A0A0L7M3V8</accession>
<evidence type="ECO:0000256" key="5">
    <source>
        <dbReference type="ARBA" id="ARBA00022840"/>
    </source>
</evidence>
<reference evidence="9" key="2">
    <citation type="submission" date="2006-09" db="EMBL/GenBank/DDBJ databases">
        <title>The genome sequence of Plasmodium falciparum Dd2.</title>
        <authorList>
            <consortium name="The Broad Institute Genome Sequencing Platform"/>
            <person name="Birren B."/>
            <person name="Lander E."/>
            <person name="Galagan J."/>
            <person name="Nusbaum C."/>
            <person name="Devon K."/>
            <person name="Henn M."/>
            <person name="Jaffe D."/>
            <person name="Butler J."/>
            <person name="Alvarez P."/>
            <person name="Gnerre S."/>
            <person name="Grabherr M."/>
            <person name="Kleber M."/>
            <person name="Mauceli E."/>
            <person name="Brockman W."/>
            <person name="MacCallum I.A."/>
            <person name="Rounsley S."/>
            <person name="Young S."/>
            <person name="LaButti K."/>
            <person name="Pushparaj V."/>
            <person name="DeCaprio D."/>
            <person name="Crawford M."/>
            <person name="Koehrsen M."/>
            <person name="Engels R."/>
            <person name="Montgomery P."/>
            <person name="Pearson M."/>
            <person name="Howarth C."/>
            <person name="Larson L."/>
            <person name="Luoma S."/>
            <person name="White J."/>
            <person name="Kodira C."/>
            <person name="Zeng Q."/>
            <person name="O'Leary S."/>
            <person name="Yandava C."/>
            <person name="Alvarado L."/>
            <person name="Wirth D."/>
            <person name="Volkman S."/>
            <person name="Hartl D."/>
        </authorList>
    </citation>
    <scope>NUCLEOTIDE SEQUENCE [LARGE SCALE GENOMIC DNA]</scope>
</reference>
<proteinExistence type="predicted"/>
<feature type="compositionally biased region" description="Polar residues" evidence="6">
    <location>
        <begin position="261"/>
        <end position="270"/>
    </location>
</feature>
<evidence type="ECO:0000259" key="7">
    <source>
        <dbReference type="PROSITE" id="PS50011"/>
    </source>
</evidence>
<evidence type="ECO:0000256" key="1">
    <source>
        <dbReference type="ARBA" id="ARBA00022527"/>
    </source>
</evidence>
<dbReference type="PROSITE" id="PS50011">
    <property type="entry name" value="PROTEIN_KINASE_DOM"/>
    <property type="match status" value="1"/>
</dbReference>
<reference evidence="9" key="1">
    <citation type="submission" date="2006-09" db="EMBL/GenBank/DDBJ databases">
        <title>Annotation of Plasmodium falciparum Dd2.</title>
        <authorList>
            <consortium name="The Broad Institute Genome Sequencing Platform"/>
            <person name="Volkman S.K."/>
            <person name="Neafsey D.E."/>
            <person name="Dash A.P."/>
            <person name="Chitnis C.E."/>
            <person name="Hartl D.L."/>
            <person name="Young S.K."/>
            <person name="Zeng Q."/>
            <person name="Koehrsen M."/>
            <person name="Alvarado L."/>
            <person name="Berlin A."/>
            <person name="Borenstein D."/>
            <person name="Chapman S.B."/>
            <person name="Chen Z."/>
            <person name="Engels R."/>
            <person name="Freedman E."/>
            <person name="Gellesch M."/>
            <person name="Goldberg J."/>
            <person name="Griggs A."/>
            <person name="Gujja S."/>
            <person name="Heilman E.R."/>
            <person name="Heiman D.I."/>
            <person name="Howarth C."/>
            <person name="Jen D."/>
            <person name="Larson L."/>
            <person name="Mehta T."/>
            <person name="Neiman D."/>
            <person name="Park D."/>
            <person name="Pearson M."/>
            <person name="Roberts A."/>
            <person name="Saif S."/>
            <person name="Shea T."/>
            <person name="Shenoy N."/>
            <person name="Sisk P."/>
            <person name="Stolte C."/>
            <person name="Sykes S."/>
            <person name="Walk T."/>
            <person name="White J."/>
            <person name="Yandava C."/>
            <person name="Haas B."/>
            <person name="Henn M.R."/>
            <person name="Nusbaum C."/>
            <person name="Birren B."/>
        </authorList>
    </citation>
    <scope>NUCLEOTIDE SEQUENCE [LARGE SCALE GENOMIC DNA]</scope>
</reference>